<evidence type="ECO:0000256" key="1">
    <source>
        <dbReference type="SAM" id="Coils"/>
    </source>
</evidence>
<accession>A0ABW4I6E7</accession>
<feature type="coiled-coil region" evidence="1">
    <location>
        <begin position="7"/>
        <end position="50"/>
    </location>
</feature>
<evidence type="ECO:0000313" key="3">
    <source>
        <dbReference type="Proteomes" id="UP001597115"/>
    </source>
</evidence>
<reference evidence="3" key="1">
    <citation type="journal article" date="2019" name="Int. J. Syst. Evol. Microbiol.">
        <title>The Global Catalogue of Microorganisms (GCM) 10K type strain sequencing project: providing services to taxonomists for standard genome sequencing and annotation.</title>
        <authorList>
            <consortium name="The Broad Institute Genomics Platform"/>
            <consortium name="The Broad Institute Genome Sequencing Center for Infectious Disease"/>
            <person name="Wu L."/>
            <person name="Ma J."/>
        </authorList>
    </citation>
    <scope>NUCLEOTIDE SEQUENCE [LARGE SCALE GENOMIC DNA]</scope>
    <source>
        <strain evidence="3">CGMCC 1.16275</strain>
    </source>
</reference>
<comment type="caution">
    <text evidence="2">The sequence shown here is derived from an EMBL/GenBank/DDBJ whole genome shotgun (WGS) entry which is preliminary data.</text>
</comment>
<dbReference type="EMBL" id="JBHUDY010000002">
    <property type="protein sequence ID" value="MFD1613092.1"/>
    <property type="molecule type" value="Genomic_DNA"/>
</dbReference>
<keyword evidence="3" id="KW-1185">Reference proteome</keyword>
<organism evidence="2 3">
    <name type="scientific">Sphingomonas tabacisoli</name>
    <dbReference type="NCBI Taxonomy" id="2249466"/>
    <lineage>
        <taxon>Bacteria</taxon>
        <taxon>Pseudomonadati</taxon>
        <taxon>Pseudomonadota</taxon>
        <taxon>Alphaproteobacteria</taxon>
        <taxon>Sphingomonadales</taxon>
        <taxon>Sphingomonadaceae</taxon>
        <taxon>Sphingomonas</taxon>
    </lineage>
</organism>
<dbReference type="Proteomes" id="UP001597115">
    <property type="component" value="Unassembled WGS sequence"/>
</dbReference>
<sequence>MSQAEVIRNMKERADRCRRLASQILDENASKALREMAHQIEADIEELARSATSP</sequence>
<name>A0ABW4I6E7_9SPHN</name>
<proteinExistence type="predicted"/>
<gene>
    <name evidence="2" type="ORF">ACFSCW_14900</name>
</gene>
<keyword evidence="1" id="KW-0175">Coiled coil</keyword>
<protein>
    <submittedName>
        <fullName evidence="2">Uncharacterized protein</fullName>
    </submittedName>
</protein>
<evidence type="ECO:0000313" key="2">
    <source>
        <dbReference type="EMBL" id="MFD1613092.1"/>
    </source>
</evidence>
<dbReference type="RefSeq" id="WP_380890833.1">
    <property type="nucleotide sequence ID" value="NZ_JBHUDY010000002.1"/>
</dbReference>